<feature type="transmembrane region" description="Helical" evidence="2">
    <location>
        <begin position="33"/>
        <end position="57"/>
    </location>
</feature>
<keyword evidence="2" id="KW-1133">Transmembrane helix</keyword>
<evidence type="ECO:0000256" key="1">
    <source>
        <dbReference type="SAM" id="MobiDB-lite"/>
    </source>
</evidence>
<keyword evidence="4" id="KW-1185">Reference proteome</keyword>
<dbReference type="AlphaFoldDB" id="A0A3Q9V898"/>
<proteinExistence type="predicted"/>
<evidence type="ECO:0000313" key="4">
    <source>
        <dbReference type="Proteomes" id="UP000256585"/>
    </source>
</evidence>
<name>A0A3Q9V898_9BACT</name>
<dbReference type="EMBL" id="CP033058">
    <property type="protein sequence ID" value="AZZ65355.1"/>
    <property type="molecule type" value="Genomic_DNA"/>
</dbReference>
<dbReference type="KEGG" id="mphc:DMC14_000920"/>
<reference evidence="3" key="1">
    <citation type="submission" date="2019-03" db="EMBL/GenBank/DDBJ databases">
        <title>Draft Sequence and Annotation of the Mycoplasma phocicerebrale Strain 1049T Genome.</title>
        <authorList>
            <person name="Frasca S.Jr."/>
            <person name="Kutish G.F."/>
            <person name="Castellanos Gell J."/>
            <person name="Michaels D.L."/>
            <person name="Brown D.R."/>
        </authorList>
    </citation>
    <scope>NUCLEOTIDE SEQUENCE</scope>
    <source>
        <strain evidence="3">1049</strain>
    </source>
</reference>
<dbReference type="RefSeq" id="WP_116171830.1">
    <property type="nucleotide sequence ID" value="NZ_CP033058.2"/>
</dbReference>
<protein>
    <submittedName>
        <fullName evidence="3">Uncharacterized protein</fullName>
    </submittedName>
</protein>
<dbReference type="Proteomes" id="UP000256585">
    <property type="component" value="Chromosome"/>
</dbReference>
<evidence type="ECO:0000256" key="2">
    <source>
        <dbReference type="SAM" id="Phobius"/>
    </source>
</evidence>
<evidence type="ECO:0000313" key="3">
    <source>
        <dbReference type="EMBL" id="AZZ65355.1"/>
    </source>
</evidence>
<accession>A0A3Q9V898</accession>
<feature type="compositionally biased region" description="Basic and acidic residues" evidence="1">
    <location>
        <begin position="1"/>
        <end position="10"/>
    </location>
</feature>
<feature type="region of interest" description="Disordered" evidence="1">
    <location>
        <begin position="1"/>
        <end position="26"/>
    </location>
</feature>
<dbReference type="OrthoDB" id="9860188at2"/>
<keyword evidence="2" id="KW-0812">Transmembrane</keyword>
<organism evidence="3 4">
    <name type="scientific">Metamycoplasma phocicerebrale</name>
    <dbReference type="NCBI Taxonomy" id="142649"/>
    <lineage>
        <taxon>Bacteria</taxon>
        <taxon>Bacillati</taxon>
        <taxon>Mycoplasmatota</taxon>
        <taxon>Mycoplasmoidales</taxon>
        <taxon>Metamycoplasmataceae</taxon>
        <taxon>Metamycoplasma</taxon>
    </lineage>
</organism>
<sequence length="271" mass="31425">MAEKDLEQKETIINNTNTNDDLPVKPKRNKKKIVSSVFMFAGIISSVVAITAVSIYFSSSKEKTRYFILDKKQDVKVLETPITTQQKKYNISLEKNIMAQDLFDLDKSIEINKPKYDYGTNTAVLYSFYNTGYNFEKEFDNKPNIGQLEANSLNNIVLDLNLKEKFLAFNKTLKKPITFHYFIQQIATMKLPISYFYKGQKNKYYFLNSKPGVAGLEIKEFFTRIHEIVKSNNNIKNSIPNDFRILILATTKEGKIQNLKFKIQIDFDILT</sequence>
<keyword evidence="2" id="KW-0472">Membrane</keyword>
<gene>
    <name evidence="3" type="ORF">DMC14_000920</name>
</gene>